<feature type="non-terminal residue" evidence="3">
    <location>
        <position position="224"/>
    </location>
</feature>
<dbReference type="OMA" id="FICRDYI"/>
<keyword evidence="5" id="KW-1185">Reference proteome</keyword>
<name>R7TZS2_CAPTE</name>
<dbReference type="PANTHER" id="PTHR46593">
    <property type="entry name" value="TRANSMEMBRANE PROTEIN 64"/>
    <property type="match status" value="1"/>
</dbReference>
<dbReference type="Pfam" id="PF09335">
    <property type="entry name" value="VTT_dom"/>
    <property type="match status" value="1"/>
</dbReference>
<dbReference type="FunCoup" id="R7TZS2">
    <property type="interactions" value="736"/>
</dbReference>
<protein>
    <recommendedName>
        <fullName evidence="2">VTT domain-containing protein</fullName>
    </recommendedName>
</protein>
<dbReference type="Proteomes" id="UP000014760">
    <property type="component" value="Unassembled WGS sequence"/>
</dbReference>
<dbReference type="EMBL" id="KB308724">
    <property type="protein sequence ID" value="ELT96891.1"/>
    <property type="molecule type" value="Genomic_DNA"/>
</dbReference>
<keyword evidence="1" id="KW-0812">Transmembrane</keyword>
<dbReference type="EMBL" id="AMQN01000265">
    <property type="status" value="NOT_ANNOTATED_CDS"/>
    <property type="molecule type" value="Genomic_DNA"/>
</dbReference>
<reference evidence="4" key="3">
    <citation type="submission" date="2015-06" db="UniProtKB">
        <authorList>
            <consortium name="EnsemblMetazoa"/>
        </authorList>
    </citation>
    <scope>IDENTIFICATION</scope>
</reference>
<reference evidence="5" key="1">
    <citation type="submission" date="2012-12" db="EMBL/GenBank/DDBJ databases">
        <authorList>
            <person name="Hellsten U."/>
            <person name="Grimwood J."/>
            <person name="Chapman J.A."/>
            <person name="Shapiro H."/>
            <person name="Aerts A."/>
            <person name="Otillar R.P."/>
            <person name="Terry A.Y."/>
            <person name="Boore J.L."/>
            <person name="Simakov O."/>
            <person name="Marletaz F."/>
            <person name="Cho S.-J."/>
            <person name="Edsinger-Gonzales E."/>
            <person name="Havlak P."/>
            <person name="Kuo D.-H."/>
            <person name="Larsson T."/>
            <person name="Lv J."/>
            <person name="Arendt D."/>
            <person name="Savage R."/>
            <person name="Osoegawa K."/>
            <person name="de Jong P."/>
            <person name="Lindberg D.R."/>
            <person name="Seaver E.C."/>
            <person name="Weisblat D.A."/>
            <person name="Putnam N.H."/>
            <person name="Grigoriev I.V."/>
            <person name="Rokhsar D.S."/>
        </authorList>
    </citation>
    <scope>NUCLEOTIDE SEQUENCE</scope>
    <source>
        <strain evidence="5">I ESC-2004</strain>
    </source>
</reference>
<dbReference type="OrthoDB" id="166803at2759"/>
<organism evidence="3">
    <name type="scientific">Capitella teleta</name>
    <name type="common">Polychaete worm</name>
    <dbReference type="NCBI Taxonomy" id="283909"/>
    <lineage>
        <taxon>Eukaryota</taxon>
        <taxon>Metazoa</taxon>
        <taxon>Spiralia</taxon>
        <taxon>Lophotrochozoa</taxon>
        <taxon>Annelida</taxon>
        <taxon>Polychaeta</taxon>
        <taxon>Sedentaria</taxon>
        <taxon>Scolecida</taxon>
        <taxon>Capitellidae</taxon>
        <taxon>Capitella</taxon>
    </lineage>
</organism>
<dbReference type="GO" id="GO:0051480">
    <property type="term" value="P:regulation of cytosolic calcium ion concentration"/>
    <property type="evidence" value="ECO:0007669"/>
    <property type="project" value="TreeGrafter"/>
</dbReference>
<dbReference type="InterPro" id="IPR053069">
    <property type="entry name" value="TVP38/TMEM64"/>
</dbReference>
<feature type="non-terminal residue" evidence="3">
    <location>
        <position position="1"/>
    </location>
</feature>
<feature type="transmembrane region" description="Helical" evidence="1">
    <location>
        <begin position="27"/>
        <end position="50"/>
    </location>
</feature>
<feature type="transmembrane region" description="Helical" evidence="1">
    <location>
        <begin position="182"/>
        <end position="201"/>
    </location>
</feature>
<accession>R7TZS2</accession>
<evidence type="ECO:0000313" key="3">
    <source>
        <dbReference type="EMBL" id="ELT96891.1"/>
    </source>
</evidence>
<reference evidence="3 5" key="2">
    <citation type="journal article" date="2013" name="Nature">
        <title>Insights into bilaterian evolution from three spiralian genomes.</title>
        <authorList>
            <person name="Simakov O."/>
            <person name="Marletaz F."/>
            <person name="Cho S.J."/>
            <person name="Edsinger-Gonzales E."/>
            <person name="Havlak P."/>
            <person name="Hellsten U."/>
            <person name="Kuo D.H."/>
            <person name="Larsson T."/>
            <person name="Lv J."/>
            <person name="Arendt D."/>
            <person name="Savage R."/>
            <person name="Osoegawa K."/>
            <person name="de Jong P."/>
            <person name="Grimwood J."/>
            <person name="Chapman J.A."/>
            <person name="Shapiro H."/>
            <person name="Aerts A."/>
            <person name="Otillar R.P."/>
            <person name="Terry A.Y."/>
            <person name="Boore J.L."/>
            <person name="Grigoriev I.V."/>
            <person name="Lindberg D.R."/>
            <person name="Seaver E.C."/>
            <person name="Weisblat D.A."/>
            <person name="Putnam N.H."/>
            <person name="Rokhsar D.S."/>
        </authorList>
    </citation>
    <scope>NUCLEOTIDE SEQUENCE</scope>
    <source>
        <strain evidence="3 5">I ESC-2004</strain>
    </source>
</reference>
<dbReference type="HOGENOM" id="CLU_062689_0_0_1"/>
<evidence type="ECO:0000313" key="4">
    <source>
        <dbReference type="EnsemblMetazoa" id="CapteP23698"/>
    </source>
</evidence>
<evidence type="ECO:0000259" key="2">
    <source>
        <dbReference type="Pfam" id="PF09335"/>
    </source>
</evidence>
<dbReference type="PANTHER" id="PTHR46593:SF1">
    <property type="entry name" value="TRANSMEMBRANE PROTEIN 64"/>
    <property type="match status" value="1"/>
</dbReference>
<sequence length="224" mass="24772">VALILTFLVIGRGYIKYLLLSLENTSLWISFLVFAALFTVVSFPMTWGYIVLNIAAGYLYGLLYGVLIVMFCALCGIVIAHVTIRRCLSNFVMTRLANDSVKAIIRVVDSEHGFKMVTLSRLTPIPFGLQNALFAVSSIPLHRYIMASMLGMLPSQGMHAYIGSTLRSMEEVISDSGSSATAYAVFIGQLLMAVLLLVFVIRRARVEFNKAVQDAEHELFEDSS</sequence>
<dbReference type="GO" id="GO:0005783">
    <property type="term" value="C:endoplasmic reticulum"/>
    <property type="evidence" value="ECO:0007669"/>
    <property type="project" value="TreeGrafter"/>
</dbReference>
<dbReference type="STRING" id="283909.R7TZS2"/>
<feature type="domain" description="VTT" evidence="2">
    <location>
        <begin position="51"/>
        <end position="164"/>
    </location>
</feature>
<dbReference type="EnsemblMetazoa" id="CapteT23698">
    <property type="protein sequence ID" value="CapteP23698"/>
    <property type="gene ID" value="CapteG23698"/>
</dbReference>
<feature type="transmembrane region" description="Helical" evidence="1">
    <location>
        <begin position="62"/>
        <end position="84"/>
    </location>
</feature>
<evidence type="ECO:0000256" key="1">
    <source>
        <dbReference type="SAM" id="Phobius"/>
    </source>
</evidence>
<dbReference type="AlphaFoldDB" id="R7TZS2"/>
<keyword evidence="1" id="KW-0472">Membrane</keyword>
<evidence type="ECO:0000313" key="5">
    <source>
        <dbReference type="Proteomes" id="UP000014760"/>
    </source>
</evidence>
<dbReference type="InterPro" id="IPR032816">
    <property type="entry name" value="VTT_dom"/>
</dbReference>
<proteinExistence type="predicted"/>
<keyword evidence="1" id="KW-1133">Transmembrane helix</keyword>
<gene>
    <name evidence="3" type="ORF">CAPTEDRAFT_23698</name>
</gene>